<dbReference type="AlphaFoldDB" id="A0A085MHD4"/>
<evidence type="ECO:0000313" key="2">
    <source>
        <dbReference type="EMBL" id="KFD66803.1"/>
    </source>
</evidence>
<protein>
    <submittedName>
        <fullName evidence="1">Uncharacterized protein</fullName>
    </submittedName>
</protein>
<dbReference type="Proteomes" id="UP000030764">
    <property type="component" value="Unassembled WGS sequence"/>
</dbReference>
<gene>
    <name evidence="1" type="ORF">M513_02306</name>
    <name evidence="2" type="ORF">M514_02306</name>
</gene>
<dbReference type="PANTHER" id="PTHR45913">
    <property type="entry name" value="EPM2A-INTERACTING PROTEIN 1"/>
    <property type="match status" value="1"/>
</dbReference>
<dbReference type="Proteomes" id="UP000030758">
    <property type="component" value="Unassembled WGS sequence"/>
</dbReference>
<organism evidence="1 3">
    <name type="scientific">Trichuris suis</name>
    <name type="common">pig whipworm</name>
    <dbReference type="NCBI Taxonomy" id="68888"/>
    <lineage>
        <taxon>Eukaryota</taxon>
        <taxon>Metazoa</taxon>
        <taxon>Ecdysozoa</taxon>
        <taxon>Nematoda</taxon>
        <taxon>Enoplea</taxon>
        <taxon>Dorylaimia</taxon>
        <taxon>Trichinellida</taxon>
        <taxon>Trichuridae</taxon>
        <taxon>Trichuris</taxon>
    </lineage>
</organism>
<evidence type="ECO:0000313" key="1">
    <source>
        <dbReference type="EMBL" id="KFD56630.1"/>
    </source>
</evidence>
<evidence type="ECO:0000313" key="3">
    <source>
        <dbReference type="Proteomes" id="UP000030764"/>
    </source>
</evidence>
<dbReference type="EMBL" id="KL367520">
    <property type="protein sequence ID" value="KFD66803.1"/>
    <property type="molecule type" value="Genomic_DNA"/>
</dbReference>
<accession>A0A085MHD4</accession>
<keyword evidence="3" id="KW-1185">Reference proteome</keyword>
<dbReference type="PANTHER" id="PTHR45913:SF22">
    <property type="entry name" value="SCAN BOX DOMAIN-CONTAINING PROTEIN"/>
    <property type="match status" value="1"/>
</dbReference>
<proteinExistence type="predicted"/>
<name>A0A085MHD4_9BILA</name>
<dbReference type="EMBL" id="KL363192">
    <property type="protein sequence ID" value="KFD56630.1"/>
    <property type="molecule type" value="Genomic_DNA"/>
</dbReference>
<sequence>MRNITDFFCITKFGGYPRCLLNQILRTFEAVLPFFADEDVALRDILQLRKVDIACLADLCGKFKSMKLQLQVGNLNLMKTKSVISAFASKLALYKRNISRGELCQFPKLSELKRCLDPCDQDIEVYCEHLEMLILY</sequence>
<reference evidence="1 3" key="1">
    <citation type="journal article" date="2014" name="Nat. Genet.">
        <title>Genome and transcriptome of the porcine whipworm Trichuris suis.</title>
        <authorList>
            <person name="Jex A.R."/>
            <person name="Nejsum P."/>
            <person name="Schwarz E.M."/>
            <person name="Hu L."/>
            <person name="Young N.D."/>
            <person name="Hall R.S."/>
            <person name="Korhonen P.K."/>
            <person name="Liao S."/>
            <person name="Thamsborg S."/>
            <person name="Xia J."/>
            <person name="Xu P."/>
            <person name="Wang S."/>
            <person name="Scheerlinck J.P."/>
            <person name="Hofmann A."/>
            <person name="Sternberg P.W."/>
            <person name="Wang J."/>
            <person name="Gasser R.B."/>
        </authorList>
    </citation>
    <scope>NUCLEOTIDE SEQUENCE [LARGE SCALE GENOMIC DNA]</scope>
    <source>
        <strain evidence="2">DCEP-RM93F</strain>
        <strain evidence="1">DCEP-RM93M</strain>
    </source>
</reference>